<evidence type="ECO:0000313" key="5">
    <source>
        <dbReference type="WBParaSite" id="BPAG_0001468901-mRNA-1"/>
    </source>
</evidence>
<evidence type="ECO:0000256" key="1">
    <source>
        <dbReference type="ARBA" id="ARBA00022786"/>
    </source>
</evidence>
<dbReference type="EMBL" id="UZAD01013842">
    <property type="protein sequence ID" value="VDN95802.1"/>
    <property type="molecule type" value="Genomic_DNA"/>
</dbReference>
<dbReference type="SUPFAM" id="SSF52047">
    <property type="entry name" value="RNI-like"/>
    <property type="match status" value="1"/>
</dbReference>
<dbReference type="PANTHER" id="PTHR13382:SF69">
    <property type="entry name" value="FI18408P1"/>
    <property type="match status" value="1"/>
</dbReference>
<protein>
    <submittedName>
        <fullName evidence="5">F-box domain-containing protein</fullName>
    </submittedName>
</protein>
<dbReference type="SMART" id="SM00367">
    <property type="entry name" value="LRR_CC"/>
    <property type="match status" value="5"/>
</dbReference>
<evidence type="ECO:0000313" key="3">
    <source>
        <dbReference type="EMBL" id="VDN95802.1"/>
    </source>
</evidence>
<feature type="domain" description="F-box/LRR-repeat protein 15-like leucin rich repeat" evidence="2">
    <location>
        <begin position="56"/>
        <end position="162"/>
    </location>
</feature>
<dbReference type="InterPro" id="IPR032675">
    <property type="entry name" value="LRR_dom_sf"/>
</dbReference>
<reference evidence="3 4" key="2">
    <citation type="submission" date="2018-11" db="EMBL/GenBank/DDBJ databases">
        <authorList>
            <consortium name="Pathogen Informatics"/>
        </authorList>
    </citation>
    <scope>NUCLEOTIDE SEQUENCE [LARGE SCALE GENOMIC DNA]</scope>
</reference>
<name>A0A0N4U069_BRUPA</name>
<dbReference type="AlphaFoldDB" id="A0A0N4U069"/>
<dbReference type="InterPro" id="IPR006553">
    <property type="entry name" value="Leu-rich_rpt_Cys-con_subtyp"/>
</dbReference>
<sequence>MQLTEIVFAEMRNFCCELRTVNLLGCFITDDTVADIASSCSQLEYLCLSSCTQYNTMQLTEIVFAEMRNFCCELRTVNLLGCFITDDTVADIASSCSQLEYLCLSSCTQVTDRALISLANGCHRDLELSGCSLLTDHGFGILAKNCHELERMDLEDCSLLTDITLDNFSKGCPCLLNLEF</sequence>
<evidence type="ECO:0000313" key="4">
    <source>
        <dbReference type="Proteomes" id="UP000278627"/>
    </source>
</evidence>
<gene>
    <name evidence="3" type="ORF">BPAG_LOCUS14617</name>
</gene>
<dbReference type="Pfam" id="PF25372">
    <property type="entry name" value="DUF7885"/>
    <property type="match status" value="1"/>
</dbReference>
<dbReference type="PANTHER" id="PTHR13382">
    <property type="entry name" value="MITOCHONDRIAL ATP SYNTHASE COUPLING FACTOR B"/>
    <property type="match status" value="1"/>
</dbReference>
<accession>A0A0N4U069</accession>
<dbReference type="WBParaSite" id="BPAG_0001468901-mRNA-1">
    <property type="protein sequence ID" value="BPAG_0001468901-mRNA-1"/>
    <property type="gene ID" value="BPAG_0001468901"/>
</dbReference>
<keyword evidence="4" id="KW-1185">Reference proteome</keyword>
<dbReference type="STRING" id="6280.A0A0N4U069"/>
<reference evidence="5" key="1">
    <citation type="submission" date="2017-02" db="UniProtKB">
        <authorList>
            <consortium name="WormBaseParasite"/>
        </authorList>
    </citation>
    <scope>IDENTIFICATION</scope>
</reference>
<dbReference type="GO" id="GO:0005737">
    <property type="term" value="C:cytoplasm"/>
    <property type="evidence" value="ECO:0007669"/>
    <property type="project" value="TreeGrafter"/>
</dbReference>
<dbReference type="InterPro" id="IPR050648">
    <property type="entry name" value="F-box_LRR-repeat"/>
</dbReference>
<dbReference type="InterPro" id="IPR057207">
    <property type="entry name" value="FBXL15_LRR"/>
</dbReference>
<dbReference type="Gene3D" id="3.80.10.10">
    <property type="entry name" value="Ribonuclease Inhibitor"/>
    <property type="match status" value="1"/>
</dbReference>
<proteinExistence type="predicted"/>
<dbReference type="Proteomes" id="UP000278627">
    <property type="component" value="Unassembled WGS sequence"/>
</dbReference>
<evidence type="ECO:0000259" key="2">
    <source>
        <dbReference type="Pfam" id="PF25372"/>
    </source>
</evidence>
<keyword evidence="1" id="KW-0833">Ubl conjugation pathway</keyword>
<organism evidence="5">
    <name type="scientific">Brugia pahangi</name>
    <name type="common">Filarial nematode worm</name>
    <dbReference type="NCBI Taxonomy" id="6280"/>
    <lineage>
        <taxon>Eukaryota</taxon>
        <taxon>Metazoa</taxon>
        <taxon>Ecdysozoa</taxon>
        <taxon>Nematoda</taxon>
        <taxon>Chromadorea</taxon>
        <taxon>Rhabditida</taxon>
        <taxon>Spirurina</taxon>
        <taxon>Spiruromorpha</taxon>
        <taxon>Filarioidea</taxon>
        <taxon>Onchocercidae</taxon>
        <taxon>Brugia</taxon>
    </lineage>
</organism>